<dbReference type="InterPro" id="IPR029058">
    <property type="entry name" value="AB_hydrolase_fold"/>
</dbReference>
<evidence type="ECO:0000313" key="3">
    <source>
        <dbReference type="Proteomes" id="UP001596455"/>
    </source>
</evidence>
<organism evidence="2 3">
    <name type="scientific">Georgenia alba</name>
    <dbReference type="NCBI Taxonomy" id="2233858"/>
    <lineage>
        <taxon>Bacteria</taxon>
        <taxon>Bacillati</taxon>
        <taxon>Actinomycetota</taxon>
        <taxon>Actinomycetes</taxon>
        <taxon>Micrococcales</taxon>
        <taxon>Bogoriellaceae</taxon>
        <taxon>Georgenia</taxon>
    </lineage>
</organism>
<evidence type="ECO:0000313" key="2">
    <source>
        <dbReference type="EMBL" id="MFC7405528.1"/>
    </source>
</evidence>
<dbReference type="Gene3D" id="3.40.50.1820">
    <property type="entry name" value="alpha/beta hydrolase"/>
    <property type="match status" value="1"/>
</dbReference>
<comment type="caution">
    <text evidence="2">The sequence shown here is derived from an EMBL/GenBank/DDBJ whole genome shotgun (WGS) entry which is preliminary data.</text>
</comment>
<keyword evidence="2" id="KW-0378">Hydrolase</keyword>
<keyword evidence="3" id="KW-1185">Reference proteome</keyword>
<accession>A0ABW2Q7P4</accession>
<dbReference type="SUPFAM" id="SSF53474">
    <property type="entry name" value="alpha/beta-Hydrolases"/>
    <property type="match status" value="1"/>
</dbReference>
<dbReference type="Proteomes" id="UP001596455">
    <property type="component" value="Unassembled WGS sequence"/>
</dbReference>
<name>A0ABW2Q7P4_9MICO</name>
<evidence type="ECO:0000259" key="1">
    <source>
        <dbReference type="Pfam" id="PF12697"/>
    </source>
</evidence>
<dbReference type="EMBL" id="JBHTCQ010000002">
    <property type="protein sequence ID" value="MFC7405528.1"/>
    <property type="molecule type" value="Genomic_DNA"/>
</dbReference>
<proteinExistence type="predicted"/>
<dbReference type="InterPro" id="IPR052897">
    <property type="entry name" value="Sec-Metab_Biosynth_Hydrolase"/>
</dbReference>
<gene>
    <name evidence="2" type="ORF">ACFQQL_10455</name>
</gene>
<dbReference type="PANTHER" id="PTHR37017">
    <property type="entry name" value="AB HYDROLASE-1 DOMAIN-CONTAINING PROTEIN-RELATED"/>
    <property type="match status" value="1"/>
</dbReference>
<reference evidence="3" key="1">
    <citation type="journal article" date="2019" name="Int. J. Syst. Evol. Microbiol.">
        <title>The Global Catalogue of Microorganisms (GCM) 10K type strain sequencing project: providing services to taxonomists for standard genome sequencing and annotation.</title>
        <authorList>
            <consortium name="The Broad Institute Genomics Platform"/>
            <consortium name="The Broad Institute Genome Sequencing Center for Infectious Disease"/>
            <person name="Wu L."/>
            <person name="Ma J."/>
        </authorList>
    </citation>
    <scope>NUCLEOTIDE SEQUENCE [LARGE SCALE GENOMIC DNA]</scope>
    <source>
        <strain evidence="3">JCM 1490</strain>
    </source>
</reference>
<dbReference type="Pfam" id="PF12697">
    <property type="entry name" value="Abhydrolase_6"/>
    <property type="match status" value="1"/>
</dbReference>
<protein>
    <submittedName>
        <fullName evidence="2">Alpha/beta fold hydrolase</fullName>
    </submittedName>
</protein>
<sequence>MTVVICHGAGGTAWEWHRVRAELESAGHRVVVIDMPCDDESKGLHDCADAVVAAATAAGTDGAGTDGSGTDGTGTVVVGHSLGGFVAPLVADRLGADHLVLCAAMIPAPGETADEWWEASGFTAAERPSYDGEIATFLHDVEPELAEEELRRARDQSASMMAEPFPLETWPEVPTSFVVFRDDRFLPAAFQRDLARRRLGIQSPAEVPGGHCAYLSHPAELAATILAVSRAAEPERAGR</sequence>
<dbReference type="RefSeq" id="WP_382394046.1">
    <property type="nucleotide sequence ID" value="NZ_JBHTCQ010000002.1"/>
</dbReference>
<dbReference type="InterPro" id="IPR000073">
    <property type="entry name" value="AB_hydrolase_1"/>
</dbReference>
<feature type="domain" description="AB hydrolase-1" evidence="1">
    <location>
        <begin position="3"/>
        <end position="223"/>
    </location>
</feature>
<dbReference type="PANTHER" id="PTHR37017:SF11">
    <property type="entry name" value="ESTERASE_LIPASE_THIOESTERASE DOMAIN-CONTAINING PROTEIN"/>
    <property type="match status" value="1"/>
</dbReference>
<dbReference type="GO" id="GO:0016787">
    <property type="term" value="F:hydrolase activity"/>
    <property type="evidence" value="ECO:0007669"/>
    <property type="project" value="UniProtKB-KW"/>
</dbReference>